<gene>
    <name evidence="1" type="ORF">SGN30_10350</name>
</gene>
<comment type="caution">
    <text evidence="1">The sequence shown here is derived from an EMBL/GenBank/DDBJ whole genome shotgun (WGS) entry which is preliminary data.</text>
</comment>
<accession>A0AAJ2R112</accession>
<dbReference type="AlphaFoldDB" id="A0AAJ2R112"/>
<dbReference type="RefSeq" id="WP_319073383.1">
    <property type="nucleotide sequence ID" value="NZ_JAWWMZ010000003.1"/>
</dbReference>
<dbReference type="Proteomes" id="UP001287445">
    <property type="component" value="Unassembled WGS sequence"/>
</dbReference>
<dbReference type="EMBL" id="JAWWMZ010000003">
    <property type="protein sequence ID" value="MDX4953815.1"/>
    <property type="molecule type" value="Genomic_DNA"/>
</dbReference>
<reference evidence="1" key="1">
    <citation type="submission" date="2023-11" db="EMBL/GenBank/DDBJ databases">
        <title>Identification and selenium tolerance of Delftia acidovorans R3-25.</title>
        <authorList>
            <person name="Zhang S."/>
            <person name="Liu Y."/>
            <person name="Guo Y."/>
        </authorList>
    </citation>
    <scope>NUCLEOTIDE SEQUENCE</scope>
    <source>
        <strain evidence="1">R3-25</strain>
    </source>
</reference>
<name>A0AAJ2R112_DELAC</name>
<evidence type="ECO:0000313" key="1">
    <source>
        <dbReference type="EMBL" id="MDX4953815.1"/>
    </source>
</evidence>
<sequence length="318" mass="34649">MNILLPITITEAMIAAGTTIPAVDAGMGEVTWVAGDYSLGARRTYKGWTWQCTKAIAGAPVNAYTPDDPRASQHWEKDENSPTNRMAPFDEYVFTAAKQRGGLKYVLTPPFFNGVAMYGVEADQTDIKVYEPGAAPGAPPIHSHGQTMWEQAFGEWEYLFGNLDKTNKYTGSGYPIRPVSSLEITLSRSDPQAMAELGYLSIGQWQQLLAPLSDKGGTEFGAEVSPKRYGLWKANGDGTYLRQKGRVAKLITASVLINAKDAPRVSRLLEKIIDIPVAVEASDLPQYGHISTVGFVTGTVRAERATYARVNIKVEGNV</sequence>
<evidence type="ECO:0000313" key="2">
    <source>
        <dbReference type="Proteomes" id="UP001287445"/>
    </source>
</evidence>
<protein>
    <submittedName>
        <fullName evidence="1">Uncharacterized protein</fullName>
    </submittedName>
</protein>
<organism evidence="1 2">
    <name type="scientific">Delftia acidovorans</name>
    <name type="common">Pseudomonas acidovorans</name>
    <name type="synonym">Comamonas acidovorans</name>
    <dbReference type="NCBI Taxonomy" id="80866"/>
    <lineage>
        <taxon>Bacteria</taxon>
        <taxon>Pseudomonadati</taxon>
        <taxon>Pseudomonadota</taxon>
        <taxon>Betaproteobacteria</taxon>
        <taxon>Burkholderiales</taxon>
        <taxon>Comamonadaceae</taxon>
        <taxon>Delftia</taxon>
    </lineage>
</organism>
<proteinExistence type="predicted"/>